<keyword evidence="15" id="KW-1185">Reference proteome</keyword>
<dbReference type="InterPro" id="IPR011113">
    <property type="entry name" value="Rho_RNA-bd"/>
</dbReference>
<keyword evidence="1 9" id="KW-0806">Transcription termination</keyword>
<comment type="caution">
    <text evidence="9">Lacks conserved residue(s) required for the propagation of feature annotation.</text>
</comment>
<dbReference type="Proteomes" id="UP000663499">
    <property type="component" value="Chromosome"/>
</dbReference>
<dbReference type="InterPro" id="IPR011112">
    <property type="entry name" value="Rho-like_N"/>
</dbReference>
<evidence type="ECO:0000256" key="5">
    <source>
        <dbReference type="ARBA" id="ARBA00022840"/>
    </source>
</evidence>
<evidence type="ECO:0000256" key="8">
    <source>
        <dbReference type="ARBA" id="ARBA00023163"/>
    </source>
</evidence>
<evidence type="ECO:0000256" key="4">
    <source>
        <dbReference type="ARBA" id="ARBA00022806"/>
    </source>
</evidence>
<feature type="region of interest" description="Disordered" evidence="12">
    <location>
        <begin position="22"/>
        <end position="50"/>
    </location>
</feature>
<dbReference type="PANTHER" id="PTHR46425">
    <property type="entry name" value="TRANSCRIPTION TERMINATION FACTOR RHO"/>
    <property type="match status" value="1"/>
</dbReference>
<dbReference type="GO" id="GO:0016787">
    <property type="term" value="F:hydrolase activity"/>
    <property type="evidence" value="ECO:0007669"/>
    <property type="project" value="UniProtKB-KW"/>
</dbReference>
<dbReference type="EC" id="3.6.4.-" evidence="9 10"/>
<dbReference type="InterPro" id="IPR027417">
    <property type="entry name" value="P-loop_NTPase"/>
</dbReference>
<dbReference type="AlphaFoldDB" id="A0A974XJ32"/>
<dbReference type="InterPro" id="IPR004665">
    <property type="entry name" value="Term_rho"/>
</dbReference>
<feature type="compositionally biased region" description="Low complexity" evidence="12">
    <location>
        <begin position="28"/>
        <end position="37"/>
    </location>
</feature>
<dbReference type="GO" id="GO:0005524">
    <property type="term" value="F:ATP binding"/>
    <property type="evidence" value="ECO:0007669"/>
    <property type="project" value="UniProtKB-UniRule"/>
</dbReference>
<dbReference type="PROSITE" id="PS51856">
    <property type="entry name" value="RHO_RNA_BD"/>
    <property type="match status" value="2"/>
</dbReference>
<evidence type="ECO:0000259" key="13">
    <source>
        <dbReference type="PROSITE" id="PS51856"/>
    </source>
</evidence>
<feature type="domain" description="Rho RNA-BD" evidence="13">
    <location>
        <begin position="120"/>
        <end position="193"/>
    </location>
</feature>
<feature type="domain" description="Rho RNA-BD" evidence="13">
    <location>
        <begin position="217"/>
        <end position="290"/>
    </location>
</feature>
<keyword evidence="5 9" id="KW-0067">ATP-binding</keyword>
<evidence type="ECO:0000313" key="15">
    <source>
        <dbReference type="Proteomes" id="UP000663499"/>
    </source>
</evidence>
<proteinExistence type="inferred from homology"/>
<dbReference type="KEGG" id="alka:J0B03_07820"/>
<dbReference type="SMART" id="SM00959">
    <property type="entry name" value="Rho_N"/>
    <property type="match status" value="1"/>
</dbReference>
<dbReference type="InterPro" id="IPR012340">
    <property type="entry name" value="NA-bd_OB-fold"/>
</dbReference>
<keyword evidence="6 9" id="KW-0694">RNA-binding</keyword>
<evidence type="ECO:0000256" key="6">
    <source>
        <dbReference type="ARBA" id="ARBA00022884"/>
    </source>
</evidence>
<dbReference type="InterPro" id="IPR041703">
    <property type="entry name" value="Rho_factor_ATP-bd"/>
</dbReference>
<comment type="function">
    <text evidence="9">Facilitates transcription termination by a mechanism that involves Rho binding to the nascent RNA, activation of Rho's RNA-dependent ATPase activity, and release of the mRNA from the DNA template.</text>
</comment>
<feature type="binding site" evidence="9">
    <location>
        <begin position="345"/>
        <end position="350"/>
    </location>
    <ligand>
        <name>ATP</name>
        <dbReference type="ChEBI" id="CHEBI:30616"/>
    </ligand>
</feature>
<feature type="binding site" evidence="9">
    <location>
        <position position="376"/>
    </location>
    <ligand>
        <name>ATP</name>
        <dbReference type="ChEBI" id="CHEBI:30616"/>
    </ligand>
</feature>
<dbReference type="GO" id="GO:0004386">
    <property type="term" value="F:helicase activity"/>
    <property type="evidence" value="ECO:0007669"/>
    <property type="project" value="UniProtKB-UniRule"/>
</dbReference>
<dbReference type="InterPro" id="IPR000194">
    <property type="entry name" value="ATPase_F1/V1/A1_a/bsu_nucl-bd"/>
</dbReference>
<protein>
    <recommendedName>
        <fullName evidence="9 10">Transcription termination factor Rho</fullName>
        <ecNumber evidence="9 10">3.6.4.-</ecNumber>
    </recommendedName>
    <alternativeName>
        <fullName evidence="9">ATP-dependent helicase Rho</fullName>
    </alternativeName>
</protein>
<dbReference type="PANTHER" id="PTHR46425:SF1">
    <property type="entry name" value="TRANSCRIPTION TERMINATION FACTOR RHO"/>
    <property type="match status" value="1"/>
</dbReference>
<dbReference type="Pfam" id="PF07497">
    <property type="entry name" value="Rho_RNA_bind"/>
    <property type="match status" value="2"/>
</dbReference>
<dbReference type="CDD" id="cd04459">
    <property type="entry name" value="Rho_CSD"/>
    <property type="match status" value="2"/>
</dbReference>
<dbReference type="SMART" id="SM00357">
    <property type="entry name" value="CSP"/>
    <property type="match status" value="2"/>
</dbReference>
<evidence type="ECO:0000256" key="7">
    <source>
        <dbReference type="ARBA" id="ARBA00023015"/>
    </source>
</evidence>
<sequence length="584" mass="65934">MYYYRRNTSKRIVQSKHPFVLIPASPRQQTTQSSTKSNQHPIPKNNKNHLGGVCLSTDEYKALTVQELRTKAKEAGHKNVTRLKKDELIQLLSQEEKKGSSVEEGNGGRYARLKDPVDAAVDMKGTLQILPEGFGFLKNAQMKSPEEYVYVSASQIQKFKLQSGDEIQGKVRAPRDGEKYYAMLFVEEVNGKSTKEIMKEEENLMSNPDKKDMSRYGKSQTGILEVMSDGFGFLRTNNYLSGENDIYVSPSQIRRFKLRTGDKITGKIRTPNEGEKFDALLYVETVNGDIPEKVVNRPVFERLTPIFPNERLKLETGRNPVSTRIMDLFAPVGKGQRGMIAAAPKAGKTILLKEIANAVEKNNPEVELIMLLIDERPEEVTDIQRSVHADVVYSTFDQLPSNHIKVAEIVLERGKRLVEQGKDVVILMDSITRFARANNLVVPPSGRTLSGGLDPEALYLPKKFFGAARNIEEGGSLTILATALIDTGSRMDDMVFEEFKGTGNMELHLDRSLTEKRIFPAMDIYKSGTRREDQLLTEEEMRFVIEVRRAFSNHSSADIAERLIDAMGKTDSNREFIRSFIKKR</sequence>
<dbReference type="EMBL" id="CP071444">
    <property type="protein sequence ID" value="QSX09690.1"/>
    <property type="molecule type" value="Genomic_DNA"/>
</dbReference>
<dbReference type="Pfam" id="PF00006">
    <property type="entry name" value="ATP-synt_ab"/>
    <property type="match status" value="1"/>
</dbReference>
<reference evidence="14" key="1">
    <citation type="submission" date="2021-03" db="EMBL/GenBank/DDBJ databases">
        <title>Alkalibacter marinus sp. nov., isolated from tidal flat sediment.</title>
        <authorList>
            <person name="Namirimu T."/>
            <person name="Yang J.-A."/>
            <person name="Yang S.-H."/>
            <person name="Kim Y.-J."/>
            <person name="Kwon K.K."/>
        </authorList>
    </citation>
    <scope>NUCLEOTIDE SEQUENCE</scope>
    <source>
        <strain evidence="14">ES005</strain>
    </source>
</reference>
<dbReference type="SUPFAM" id="SSF52540">
    <property type="entry name" value="P-loop containing nucleoside triphosphate hydrolases"/>
    <property type="match status" value="1"/>
</dbReference>
<keyword evidence="8 9" id="KW-0804">Transcription</keyword>
<evidence type="ECO:0000256" key="3">
    <source>
        <dbReference type="ARBA" id="ARBA00022801"/>
    </source>
</evidence>
<dbReference type="SMART" id="SM00382">
    <property type="entry name" value="AAA"/>
    <property type="match status" value="1"/>
</dbReference>
<accession>A0A974XJ32</accession>
<evidence type="ECO:0000256" key="9">
    <source>
        <dbReference type="HAMAP-Rule" id="MF_01884"/>
    </source>
</evidence>
<evidence type="ECO:0000313" key="14">
    <source>
        <dbReference type="EMBL" id="QSX09690.1"/>
    </source>
</evidence>
<dbReference type="GO" id="GO:0003723">
    <property type="term" value="F:RNA binding"/>
    <property type="evidence" value="ECO:0007669"/>
    <property type="project" value="UniProtKB-UniRule"/>
</dbReference>
<comment type="similarity">
    <text evidence="9 11">Belongs to the Rho family.</text>
</comment>
<comment type="subunit">
    <text evidence="9">Homohexamer. The homohexamer assembles into an open ring structure.</text>
</comment>
<dbReference type="Gene3D" id="2.40.50.140">
    <property type="entry name" value="Nucleic acid-binding proteins"/>
    <property type="match status" value="2"/>
</dbReference>
<dbReference type="CDD" id="cd01128">
    <property type="entry name" value="rho_factor_C"/>
    <property type="match status" value="1"/>
</dbReference>
<keyword evidence="7 9" id="KW-0805">Transcription regulation</keyword>
<feature type="binding site" evidence="9">
    <location>
        <begin position="333"/>
        <end position="338"/>
    </location>
    <ligand>
        <name>ATP</name>
        <dbReference type="ChEBI" id="CHEBI:30616"/>
    </ligand>
</feature>
<evidence type="ECO:0000256" key="10">
    <source>
        <dbReference type="NCBIfam" id="TIGR00767"/>
    </source>
</evidence>
<keyword evidence="2 9" id="KW-0547">Nucleotide-binding</keyword>
<evidence type="ECO:0000256" key="2">
    <source>
        <dbReference type="ARBA" id="ARBA00022741"/>
    </source>
</evidence>
<keyword evidence="4 9" id="KW-0347">Helicase</keyword>
<dbReference type="InterPro" id="IPR003593">
    <property type="entry name" value="AAA+_ATPase"/>
</dbReference>
<organism evidence="14 15">
    <name type="scientific">Alkalibacter rhizosphaerae</name>
    <dbReference type="NCBI Taxonomy" id="2815577"/>
    <lineage>
        <taxon>Bacteria</taxon>
        <taxon>Bacillati</taxon>
        <taxon>Bacillota</taxon>
        <taxon>Clostridia</taxon>
        <taxon>Eubacteriales</taxon>
        <taxon>Eubacteriaceae</taxon>
        <taxon>Alkalibacter</taxon>
    </lineage>
</organism>
<dbReference type="GO" id="GO:0006353">
    <property type="term" value="P:DNA-templated transcription termination"/>
    <property type="evidence" value="ECO:0007669"/>
    <property type="project" value="UniProtKB-UniRule"/>
</dbReference>
<gene>
    <name evidence="9 14" type="primary">rho</name>
    <name evidence="14" type="ORF">J0B03_07820</name>
</gene>
<evidence type="ECO:0000256" key="1">
    <source>
        <dbReference type="ARBA" id="ARBA00022472"/>
    </source>
</evidence>
<dbReference type="HAMAP" id="MF_01884">
    <property type="entry name" value="Rho"/>
    <property type="match status" value="1"/>
</dbReference>
<dbReference type="InterPro" id="IPR011129">
    <property type="entry name" value="CSD"/>
</dbReference>
<evidence type="ECO:0000256" key="11">
    <source>
        <dbReference type="PROSITE-ProRule" id="PRU01203"/>
    </source>
</evidence>
<name>A0A974XJ32_9FIRM</name>
<dbReference type="NCBIfam" id="NF006886">
    <property type="entry name" value="PRK09376.1"/>
    <property type="match status" value="1"/>
</dbReference>
<keyword evidence="3 9" id="KW-0378">Hydrolase</keyword>
<dbReference type="GO" id="GO:0008186">
    <property type="term" value="F:ATP-dependent activity, acting on RNA"/>
    <property type="evidence" value="ECO:0007669"/>
    <property type="project" value="UniProtKB-UniRule"/>
</dbReference>
<evidence type="ECO:0000256" key="12">
    <source>
        <dbReference type="SAM" id="MobiDB-lite"/>
    </source>
</evidence>
<dbReference type="Gene3D" id="3.40.50.300">
    <property type="entry name" value="P-loop containing nucleotide triphosphate hydrolases"/>
    <property type="match status" value="1"/>
</dbReference>
<dbReference type="SUPFAM" id="SSF50249">
    <property type="entry name" value="Nucleic acid-binding proteins"/>
    <property type="match status" value="2"/>
</dbReference>
<dbReference type="NCBIfam" id="TIGR00767">
    <property type="entry name" value="rho"/>
    <property type="match status" value="1"/>
</dbReference>